<dbReference type="InterPro" id="IPR036264">
    <property type="entry name" value="Bact_exopeptidase_dim_dom"/>
</dbReference>
<dbReference type="GO" id="GO:0046872">
    <property type="term" value="F:metal ion binding"/>
    <property type="evidence" value="ECO:0007669"/>
    <property type="project" value="UniProtKB-KW"/>
</dbReference>
<feature type="domain" description="Peptidase M20 dimerisation" evidence="7">
    <location>
        <begin position="149"/>
        <end position="250"/>
    </location>
</feature>
<evidence type="ECO:0000256" key="2">
    <source>
        <dbReference type="ARBA" id="ARBA00011738"/>
    </source>
</evidence>
<comment type="subunit">
    <text evidence="2">Homodimer.</text>
</comment>
<evidence type="ECO:0000256" key="1">
    <source>
        <dbReference type="ARBA" id="ARBA00001936"/>
    </source>
</evidence>
<proteinExistence type="predicted"/>
<protein>
    <recommendedName>
        <fullName evidence="7">Peptidase M20 dimerisation domain-containing protein</fullName>
    </recommendedName>
</protein>
<dbReference type="Proteomes" id="UP000001058">
    <property type="component" value="Unassembled WGS sequence"/>
</dbReference>
<keyword evidence="9" id="KW-1185">Reference proteome</keyword>
<evidence type="ECO:0000259" key="7">
    <source>
        <dbReference type="Pfam" id="PF07687"/>
    </source>
</evidence>
<evidence type="ECO:0000313" key="9">
    <source>
        <dbReference type="Proteomes" id="UP000001058"/>
    </source>
</evidence>
<evidence type="ECO:0000313" key="8">
    <source>
        <dbReference type="EMBL" id="EFJ50254.1"/>
    </source>
</evidence>
<dbReference type="InterPro" id="IPR002933">
    <property type="entry name" value="Peptidase_M20"/>
</dbReference>
<dbReference type="SUPFAM" id="SSF55031">
    <property type="entry name" value="Bacterial exopeptidase dimerisation domain"/>
    <property type="match status" value="1"/>
</dbReference>
<dbReference type="InterPro" id="IPR011650">
    <property type="entry name" value="Peptidase_M20_dimer"/>
</dbReference>
<evidence type="ECO:0000256" key="3">
    <source>
        <dbReference type="ARBA" id="ARBA00022631"/>
    </source>
</evidence>
<feature type="non-terminal residue" evidence="8">
    <location>
        <position position="1"/>
    </location>
</feature>
<sequence>RTFFSPAHRRAAEQIKAWMQDCGMESWIDVVGNVHGRIKASRDGTQAVLLGSHYDTVLDGGAYDGALGIIVGLAAVKSMLLTEMEGVRFQSTFLGSRAVEGGVADPQAAVAALALDPASISEYIEVHIEQGPVLEARGLPLGVVAGIAGQTRLWVHVNGTQGHAGTVPMRGRRDALAAAAELIVAVEELCIAPESEENLVCTVGEVQVWPGASNVISGHTGFSVDIRSKTDQMRNLAVARLLQAVETTCKRRDVACKVNRKHDAAAVLSDPEGLESVPVLVSGAGHDAMAIAEAIPKMGMMFVRCRGGVSHSPLEHVEPEDVTASTAALAAYLWGRVAGPMLTGPEVQESAAAADTEASNVRDEL</sequence>
<dbReference type="STRING" id="3068.D8TR08"/>
<dbReference type="SUPFAM" id="SSF53187">
    <property type="entry name" value="Zn-dependent exopeptidases"/>
    <property type="match status" value="1"/>
</dbReference>
<dbReference type="eggNOG" id="ENOG502QSJ5">
    <property type="taxonomic scope" value="Eukaryota"/>
</dbReference>
<keyword evidence="4" id="KW-0479">Metal-binding</keyword>
<dbReference type="RefSeq" id="XP_002948874.1">
    <property type="nucleotide sequence ID" value="XM_002948828.1"/>
</dbReference>
<dbReference type="Pfam" id="PF01546">
    <property type="entry name" value="Peptidase_M20"/>
    <property type="match status" value="1"/>
</dbReference>
<dbReference type="GO" id="GO:0016813">
    <property type="term" value="F:hydrolase activity, acting on carbon-nitrogen (but not peptide) bonds, in linear amidines"/>
    <property type="evidence" value="ECO:0007669"/>
    <property type="project" value="InterPro"/>
</dbReference>
<keyword evidence="5" id="KW-0378">Hydrolase</keyword>
<accession>D8TR08</accession>
<dbReference type="PANTHER" id="PTHR32494">
    <property type="entry name" value="ALLANTOATE DEIMINASE-RELATED"/>
    <property type="match status" value="1"/>
</dbReference>
<dbReference type="Gene3D" id="3.40.630.10">
    <property type="entry name" value="Zn peptidases"/>
    <property type="match status" value="2"/>
</dbReference>
<evidence type="ECO:0000256" key="5">
    <source>
        <dbReference type="ARBA" id="ARBA00022801"/>
    </source>
</evidence>
<dbReference type="GeneID" id="9623579"/>
<dbReference type="InParanoid" id="D8TR08"/>
<dbReference type="KEGG" id="vcn:VOLCADRAFT_58608"/>
<evidence type="ECO:0000256" key="4">
    <source>
        <dbReference type="ARBA" id="ARBA00022723"/>
    </source>
</evidence>
<comment type="cofactor">
    <cofactor evidence="1">
        <name>Mn(2+)</name>
        <dbReference type="ChEBI" id="CHEBI:29035"/>
    </cofactor>
</comment>
<gene>
    <name evidence="8" type="ORF">VOLCADRAFT_58608</name>
</gene>
<dbReference type="OrthoDB" id="4676at2759"/>
<dbReference type="EMBL" id="GL378332">
    <property type="protein sequence ID" value="EFJ50254.1"/>
    <property type="molecule type" value="Genomic_DNA"/>
</dbReference>
<reference evidence="8 9" key="1">
    <citation type="journal article" date="2010" name="Science">
        <title>Genomic analysis of organismal complexity in the multicellular green alga Volvox carteri.</title>
        <authorList>
            <person name="Prochnik S.E."/>
            <person name="Umen J."/>
            <person name="Nedelcu A.M."/>
            <person name="Hallmann A."/>
            <person name="Miller S.M."/>
            <person name="Nishii I."/>
            <person name="Ferris P."/>
            <person name="Kuo A."/>
            <person name="Mitros T."/>
            <person name="Fritz-Laylin L.K."/>
            <person name="Hellsten U."/>
            <person name="Chapman J."/>
            <person name="Simakov O."/>
            <person name="Rensing S.A."/>
            <person name="Terry A."/>
            <person name="Pangilinan J."/>
            <person name="Kapitonov V."/>
            <person name="Jurka J."/>
            <person name="Salamov A."/>
            <person name="Shapiro H."/>
            <person name="Schmutz J."/>
            <person name="Grimwood J."/>
            <person name="Lindquist E."/>
            <person name="Lucas S."/>
            <person name="Grigoriev I.V."/>
            <person name="Schmitt R."/>
            <person name="Kirk D."/>
            <person name="Rokhsar D.S."/>
        </authorList>
    </citation>
    <scope>NUCLEOTIDE SEQUENCE [LARGE SCALE GENOMIC DNA]</scope>
    <source>
        <strain evidence="9">f. Nagariensis / Eve</strain>
    </source>
</reference>
<keyword evidence="3" id="KW-0659">Purine metabolism</keyword>
<organism evidence="9">
    <name type="scientific">Volvox carteri f. nagariensis</name>
    <dbReference type="NCBI Taxonomy" id="3068"/>
    <lineage>
        <taxon>Eukaryota</taxon>
        <taxon>Viridiplantae</taxon>
        <taxon>Chlorophyta</taxon>
        <taxon>core chlorophytes</taxon>
        <taxon>Chlorophyceae</taxon>
        <taxon>CS clade</taxon>
        <taxon>Chlamydomonadales</taxon>
        <taxon>Volvocaceae</taxon>
        <taxon>Volvox</taxon>
    </lineage>
</organism>
<dbReference type="PANTHER" id="PTHR32494:SF19">
    <property type="entry name" value="ALLANTOATE DEIMINASE-RELATED"/>
    <property type="match status" value="1"/>
</dbReference>
<dbReference type="FunCoup" id="D8TR08">
    <property type="interactions" value="3"/>
</dbReference>
<name>D8TR08_VOLCA</name>
<dbReference type="GO" id="GO:0006144">
    <property type="term" value="P:purine nucleobase metabolic process"/>
    <property type="evidence" value="ECO:0007669"/>
    <property type="project" value="UniProtKB-KW"/>
</dbReference>
<dbReference type="AlphaFoldDB" id="D8TR08"/>
<dbReference type="InterPro" id="IPR010158">
    <property type="entry name" value="Amidase_Cbmase"/>
</dbReference>
<dbReference type="Pfam" id="PF07687">
    <property type="entry name" value="M20_dimer"/>
    <property type="match status" value="1"/>
</dbReference>
<evidence type="ECO:0000256" key="6">
    <source>
        <dbReference type="ARBA" id="ARBA00023211"/>
    </source>
</evidence>
<keyword evidence="6" id="KW-0464">Manganese</keyword>